<proteinExistence type="predicted"/>
<gene>
    <name evidence="1" type="ORF">BDY19DRAFT_990248</name>
</gene>
<dbReference type="EMBL" id="MU274903">
    <property type="protein sequence ID" value="KAI0092533.1"/>
    <property type="molecule type" value="Genomic_DNA"/>
</dbReference>
<comment type="caution">
    <text evidence="1">The sequence shown here is derived from an EMBL/GenBank/DDBJ whole genome shotgun (WGS) entry which is preliminary data.</text>
</comment>
<reference evidence="1" key="1">
    <citation type="journal article" date="2021" name="Environ. Microbiol.">
        <title>Gene family expansions and transcriptome signatures uncover fungal adaptations to wood decay.</title>
        <authorList>
            <person name="Hage H."/>
            <person name="Miyauchi S."/>
            <person name="Viragh M."/>
            <person name="Drula E."/>
            <person name="Min B."/>
            <person name="Chaduli D."/>
            <person name="Navarro D."/>
            <person name="Favel A."/>
            <person name="Norest M."/>
            <person name="Lesage-Meessen L."/>
            <person name="Balint B."/>
            <person name="Merenyi Z."/>
            <person name="de Eugenio L."/>
            <person name="Morin E."/>
            <person name="Martinez A.T."/>
            <person name="Baldrian P."/>
            <person name="Stursova M."/>
            <person name="Martinez M.J."/>
            <person name="Novotny C."/>
            <person name="Magnuson J.K."/>
            <person name="Spatafora J.W."/>
            <person name="Maurice S."/>
            <person name="Pangilinan J."/>
            <person name="Andreopoulos W."/>
            <person name="LaButti K."/>
            <person name="Hundley H."/>
            <person name="Na H."/>
            <person name="Kuo A."/>
            <person name="Barry K."/>
            <person name="Lipzen A."/>
            <person name="Henrissat B."/>
            <person name="Riley R."/>
            <person name="Ahrendt S."/>
            <person name="Nagy L.G."/>
            <person name="Grigoriev I.V."/>
            <person name="Martin F."/>
            <person name="Rosso M.N."/>
        </authorList>
    </citation>
    <scope>NUCLEOTIDE SEQUENCE</scope>
    <source>
        <strain evidence="1">CBS 384.51</strain>
    </source>
</reference>
<evidence type="ECO:0000313" key="2">
    <source>
        <dbReference type="Proteomes" id="UP001055072"/>
    </source>
</evidence>
<protein>
    <submittedName>
        <fullName evidence="1">Uncharacterized protein</fullName>
    </submittedName>
</protein>
<dbReference type="Proteomes" id="UP001055072">
    <property type="component" value="Unassembled WGS sequence"/>
</dbReference>
<evidence type="ECO:0000313" key="1">
    <source>
        <dbReference type="EMBL" id="KAI0092533.1"/>
    </source>
</evidence>
<accession>A0ACB8UDY6</accession>
<organism evidence="1 2">
    <name type="scientific">Irpex rosettiformis</name>
    <dbReference type="NCBI Taxonomy" id="378272"/>
    <lineage>
        <taxon>Eukaryota</taxon>
        <taxon>Fungi</taxon>
        <taxon>Dikarya</taxon>
        <taxon>Basidiomycota</taxon>
        <taxon>Agaricomycotina</taxon>
        <taxon>Agaricomycetes</taxon>
        <taxon>Polyporales</taxon>
        <taxon>Irpicaceae</taxon>
        <taxon>Irpex</taxon>
    </lineage>
</organism>
<keyword evidence="2" id="KW-1185">Reference proteome</keyword>
<name>A0ACB8UDY6_9APHY</name>
<sequence>MALIDVHSLSHGRSRALRVKVTLAFLARFVLPMFDPYPYILVNPAEPFLIANLEQSASLFVFLLYLFRL</sequence>